<dbReference type="InterPro" id="IPR004387">
    <property type="entry name" value="Pept_M50_Zn"/>
</dbReference>
<keyword evidence="5 11" id="KW-0812">Transmembrane</keyword>
<dbReference type="Proteomes" id="UP000275356">
    <property type="component" value="Unassembled WGS sequence"/>
</dbReference>
<dbReference type="GO" id="GO:0004222">
    <property type="term" value="F:metalloendopeptidase activity"/>
    <property type="evidence" value="ECO:0007669"/>
    <property type="project" value="InterPro"/>
</dbReference>
<evidence type="ECO:0000313" key="13">
    <source>
        <dbReference type="EMBL" id="ROR93919.1"/>
    </source>
</evidence>
<keyword evidence="7" id="KW-0862">Zinc</keyword>
<keyword evidence="6" id="KW-0378">Hydrolase</keyword>
<protein>
    <submittedName>
        <fullName evidence="13">Membrane-associated protease RseP (Regulator of RpoE activity)</fullName>
    </submittedName>
</protein>
<evidence type="ECO:0000256" key="10">
    <source>
        <dbReference type="ARBA" id="ARBA00023136"/>
    </source>
</evidence>
<comment type="caution">
    <text evidence="13">The sequence shown here is derived from an EMBL/GenBank/DDBJ whole genome shotgun (WGS) entry which is preliminary data.</text>
</comment>
<evidence type="ECO:0000259" key="12">
    <source>
        <dbReference type="SMART" id="SM00228"/>
    </source>
</evidence>
<dbReference type="SMART" id="SM00228">
    <property type="entry name" value="PDZ"/>
    <property type="match status" value="1"/>
</dbReference>
<dbReference type="SUPFAM" id="SSF50156">
    <property type="entry name" value="PDZ domain-like"/>
    <property type="match status" value="1"/>
</dbReference>
<accession>A0A3N2D2C2</accession>
<comment type="cofactor">
    <cofactor evidence="1">
        <name>Zn(2+)</name>
        <dbReference type="ChEBI" id="CHEBI:29105"/>
    </cofactor>
</comment>
<evidence type="ECO:0000256" key="11">
    <source>
        <dbReference type="SAM" id="Phobius"/>
    </source>
</evidence>
<evidence type="ECO:0000256" key="1">
    <source>
        <dbReference type="ARBA" id="ARBA00001947"/>
    </source>
</evidence>
<feature type="domain" description="PDZ" evidence="12">
    <location>
        <begin position="143"/>
        <end position="234"/>
    </location>
</feature>
<keyword evidence="10 11" id="KW-0472">Membrane</keyword>
<dbReference type="EMBL" id="RKHQ01000002">
    <property type="protein sequence ID" value="ROR93919.1"/>
    <property type="molecule type" value="Genomic_DNA"/>
</dbReference>
<name>A0A3N2D2C2_9MICO</name>
<keyword evidence="9" id="KW-0482">Metalloprotease</keyword>
<dbReference type="GO" id="GO:0016020">
    <property type="term" value="C:membrane"/>
    <property type="evidence" value="ECO:0007669"/>
    <property type="project" value="UniProtKB-SubCell"/>
</dbReference>
<dbReference type="CDD" id="cd06163">
    <property type="entry name" value="S2P-M50_PDZ_RseP-like"/>
    <property type="match status" value="1"/>
</dbReference>
<feature type="transmembrane region" description="Helical" evidence="11">
    <location>
        <begin position="339"/>
        <end position="359"/>
    </location>
</feature>
<proteinExistence type="inferred from homology"/>
<dbReference type="InterPro" id="IPR036034">
    <property type="entry name" value="PDZ_sf"/>
</dbReference>
<dbReference type="Pfam" id="PF02163">
    <property type="entry name" value="Peptidase_M50"/>
    <property type="match status" value="1"/>
</dbReference>
<dbReference type="RefSeq" id="WP_123740797.1">
    <property type="nucleotide sequence ID" value="NZ_RKHQ01000002.1"/>
</dbReference>
<keyword evidence="8 11" id="KW-1133">Transmembrane helix</keyword>
<keyword evidence="14" id="KW-1185">Reference proteome</keyword>
<dbReference type="GO" id="GO:0006508">
    <property type="term" value="P:proteolysis"/>
    <property type="evidence" value="ECO:0007669"/>
    <property type="project" value="UniProtKB-KW"/>
</dbReference>
<sequence length="430" mass="44769">MFWVGVGVFLLGLLVSIAWHELGHLLPAKRFGVLVQQYMVGFGPTLWSRVRGGTEYGVKAIPLGGYIRMVGMYPTDAQLPAATASRRVVGDRRGLRRWSREIAAEAREFSASEIAAGQESRTFSALPVRRRIVVMLGGPFANLVLGFVLLAIAFCGIGLPSTTTTIAAVSPCVAAGGAACTDADDPSPAAAAGIEPGDVVVAWDGTPIADWPDLQERIVTGEAAPAVVTVERAGTRLDLPISPTLVPAAEGTDPVPVVGITPVRELAPVSPGEFLGIFGDTVAQTFGLIVTLPVQLFDLVVALVTGGERDAGVIGIVGVGRIAGEATGTDNVFGVTGSVLLLLQLLGSLNLALFAFNLIPLLPLDGGHVAGALWEAVRRRVARWRGRPDPGPVDTARALPLTYVVIGAFLVMFVVLTVADLVAPITLTGG</sequence>
<dbReference type="Gene3D" id="2.30.42.10">
    <property type="match status" value="1"/>
</dbReference>
<feature type="transmembrane region" description="Helical" evidence="11">
    <location>
        <begin position="132"/>
        <end position="157"/>
    </location>
</feature>
<evidence type="ECO:0000256" key="9">
    <source>
        <dbReference type="ARBA" id="ARBA00023049"/>
    </source>
</evidence>
<gene>
    <name evidence="13" type="ORF">EDD28_3348</name>
</gene>
<reference evidence="13 14" key="1">
    <citation type="submission" date="2018-11" db="EMBL/GenBank/DDBJ databases">
        <title>Sequencing the genomes of 1000 actinobacteria strains.</title>
        <authorList>
            <person name="Klenk H.-P."/>
        </authorList>
    </citation>
    <scope>NUCLEOTIDE SEQUENCE [LARGE SCALE GENOMIC DNA]</scope>
    <source>
        <strain evidence="13 14">DSM 13521</strain>
    </source>
</reference>
<evidence type="ECO:0000256" key="6">
    <source>
        <dbReference type="ARBA" id="ARBA00022801"/>
    </source>
</evidence>
<evidence type="ECO:0000256" key="2">
    <source>
        <dbReference type="ARBA" id="ARBA00004141"/>
    </source>
</evidence>
<dbReference type="PANTHER" id="PTHR42837">
    <property type="entry name" value="REGULATOR OF SIGMA-E PROTEASE RSEP"/>
    <property type="match status" value="1"/>
</dbReference>
<organism evidence="13 14">
    <name type="scientific">Salana multivorans</name>
    <dbReference type="NCBI Taxonomy" id="120377"/>
    <lineage>
        <taxon>Bacteria</taxon>
        <taxon>Bacillati</taxon>
        <taxon>Actinomycetota</taxon>
        <taxon>Actinomycetes</taxon>
        <taxon>Micrococcales</taxon>
        <taxon>Beutenbergiaceae</taxon>
        <taxon>Salana</taxon>
    </lineage>
</organism>
<evidence type="ECO:0000256" key="7">
    <source>
        <dbReference type="ARBA" id="ARBA00022833"/>
    </source>
</evidence>
<dbReference type="InterPro" id="IPR001478">
    <property type="entry name" value="PDZ"/>
</dbReference>
<dbReference type="PANTHER" id="PTHR42837:SF2">
    <property type="entry name" value="MEMBRANE METALLOPROTEASE ARASP2, CHLOROPLASTIC-RELATED"/>
    <property type="match status" value="1"/>
</dbReference>
<keyword evidence="4 13" id="KW-0645">Protease</keyword>
<evidence type="ECO:0000256" key="5">
    <source>
        <dbReference type="ARBA" id="ARBA00022692"/>
    </source>
</evidence>
<dbReference type="AlphaFoldDB" id="A0A3N2D2C2"/>
<comment type="subcellular location">
    <subcellularLocation>
        <location evidence="2">Membrane</location>
        <topology evidence="2">Multi-pass membrane protein</topology>
    </subcellularLocation>
</comment>
<evidence type="ECO:0000256" key="8">
    <source>
        <dbReference type="ARBA" id="ARBA00022989"/>
    </source>
</evidence>
<evidence type="ECO:0000256" key="4">
    <source>
        <dbReference type="ARBA" id="ARBA00022670"/>
    </source>
</evidence>
<evidence type="ECO:0000256" key="3">
    <source>
        <dbReference type="ARBA" id="ARBA00007931"/>
    </source>
</evidence>
<dbReference type="OrthoDB" id="9782003at2"/>
<evidence type="ECO:0000313" key="14">
    <source>
        <dbReference type="Proteomes" id="UP000275356"/>
    </source>
</evidence>
<dbReference type="InterPro" id="IPR008915">
    <property type="entry name" value="Peptidase_M50"/>
</dbReference>
<feature type="transmembrane region" description="Helical" evidence="11">
    <location>
        <begin position="401"/>
        <end position="423"/>
    </location>
</feature>
<comment type="similarity">
    <text evidence="3">Belongs to the peptidase M50B family.</text>
</comment>